<dbReference type="PANTHER" id="PTHR10622:SF10">
    <property type="entry name" value="HET DOMAIN-CONTAINING PROTEIN"/>
    <property type="match status" value="1"/>
</dbReference>
<evidence type="ECO:0000313" key="4">
    <source>
        <dbReference type="EMBL" id="PPQ96432.1"/>
    </source>
</evidence>
<sequence length="681" mass="76454">MRLLQVDTLSFKEIPKPDDEHCYAILSHTWGDQEVSFQEFSVGNCADKAGYMKIKQCCEQAKLDGLEYVWVDTCCIDKTSSSELSEAINSMYQWYKQATVCHIYLADIQWQDQAALREWKSDERAFRKEKPDGMYLGESRWFTRGWTLQELIAPRYAILYDRDWVEVGTKDSMRDELSAITGIPREVLADVDRDSLGSFCIAQRMSWASTRLTTRDEDVAYCLMGIFDVNMPILYGEGGRKAFNRLQHEIMKSSDDHSLFAWVSNPEAFASVDTFSVYPILARHPDNFTIYRKTKRRLVHVKSGGGDELLSPYSFTNKGLHISLPLIRIKPAHNEPRCLKDYDLEDAVFVALLNCEYLGSPGFVGICLGRHSSGKYVRIHHSPIHESWEEFGWVPLQSHGVRELYIDDSTQIRKAYGGYDSKPPFWMQVTLLQENCRILEFANNSYKAPIGTGELSYSAFAVLVTIDGIDSIDTKAVVVVFGQYLGISCAIYPASTSRCPRTLEHFIARYMDEFNVTSPDFLSTDRATATCSGVARIAVAVRPRKNIGKGKICCVIIKCTVPTPLSIYPPKRLRRTPSDTKQQRLNNYGLEEQQHSPPGYSWGDGYIYNHDIAAIASDGKLILGSGSKKDKATKCICGNNEKPIAILEDDANDGTGGGNDDLISGSEPLEDSVSDCAHSAV</sequence>
<dbReference type="EMBL" id="NHYE01001372">
    <property type="protein sequence ID" value="PPQ96432.1"/>
    <property type="molecule type" value="Genomic_DNA"/>
</dbReference>
<dbReference type="Pfam" id="PF06985">
    <property type="entry name" value="HET"/>
    <property type="match status" value="1"/>
</dbReference>
<reference evidence="4 5" key="1">
    <citation type="journal article" date="2018" name="Evol. Lett.">
        <title>Horizontal gene cluster transfer increased hallucinogenic mushroom diversity.</title>
        <authorList>
            <person name="Reynolds H.T."/>
            <person name="Vijayakumar V."/>
            <person name="Gluck-Thaler E."/>
            <person name="Korotkin H.B."/>
            <person name="Matheny P.B."/>
            <person name="Slot J.C."/>
        </authorList>
    </citation>
    <scope>NUCLEOTIDE SEQUENCE [LARGE SCALE GENOMIC DNA]</scope>
    <source>
        <strain evidence="4 5">SRW20</strain>
    </source>
</reference>
<dbReference type="STRING" id="231916.A0A409Y098"/>
<dbReference type="Pfam" id="PF26640">
    <property type="entry name" value="DUF8212"/>
    <property type="match status" value="1"/>
</dbReference>
<keyword evidence="5" id="KW-1185">Reference proteome</keyword>
<accession>A0A409Y098</accession>
<organism evidence="4 5">
    <name type="scientific">Gymnopilus dilepis</name>
    <dbReference type="NCBI Taxonomy" id="231916"/>
    <lineage>
        <taxon>Eukaryota</taxon>
        <taxon>Fungi</taxon>
        <taxon>Dikarya</taxon>
        <taxon>Basidiomycota</taxon>
        <taxon>Agaricomycotina</taxon>
        <taxon>Agaricomycetes</taxon>
        <taxon>Agaricomycetidae</taxon>
        <taxon>Agaricales</taxon>
        <taxon>Agaricineae</taxon>
        <taxon>Hymenogastraceae</taxon>
        <taxon>Gymnopilus</taxon>
    </lineage>
</organism>
<name>A0A409Y098_9AGAR</name>
<dbReference type="InParanoid" id="A0A409Y098"/>
<dbReference type="InterPro" id="IPR010730">
    <property type="entry name" value="HET"/>
</dbReference>
<dbReference type="Proteomes" id="UP000284706">
    <property type="component" value="Unassembled WGS sequence"/>
</dbReference>
<evidence type="ECO:0000313" key="5">
    <source>
        <dbReference type="Proteomes" id="UP000284706"/>
    </source>
</evidence>
<gene>
    <name evidence="4" type="ORF">CVT26_005064</name>
</gene>
<comment type="caution">
    <text evidence="4">The sequence shown here is derived from an EMBL/GenBank/DDBJ whole genome shotgun (WGS) entry which is preliminary data.</text>
</comment>
<dbReference type="OrthoDB" id="2654851at2759"/>
<evidence type="ECO:0000256" key="1">
    <source>
        <dbReference type="SAM" id="MobiDB-lite"/>
    </source>
</evidence>
<evidence type="ECO:0000259" key="3">
    <source>
        <dbReference type="Pfam" id="PF26640"/>
    </source>
</evidence>
<dbReference type="PANTHER" id="PTHR10622">
    <property type="entry name" value="HET DOMAIN-CONTAINING PROTEIN"/>
    <property type="match status" value="1"/>
</dbReference>
<feature type="domain" description="DUF8212" evidence="3">
    <location>
        <begin position="241"/>
        <end position="362"/>
    </location>
</feature>
<dbReference type="AlphaFoldDB" id="A0A409Y098"/>
<protein>
    <submittedName>
        <fullName evidence="4">Uncharacterized protein</fullName>
    </submittedName>
</protein>
<feature type="region of interest" description="Disordered" evidence="1">
    <location>
        <begin position="648"/>
        <end position="681"/>
    </location>
</feature>
<evidence type="ECO:0000259" key="2">
    <source>
        <dbReference type="Pfam" id="PF06985"/>
    </source>
</evidence>
<dbReference type="InterPro" id="IPR058525">
    <property type="entry name" value="DUF8212"/>
</dbReference>
<feature type="domain" description="Heterokaryon incompatibility" evidence="2">
    <location>
        <begin position="23"/>
        <end position="150"/>
    </location>
</feature>
<proteinExistence type="predicted"/>